<name>A0A928X1K2_LEPEC</name>
<comment type="caution">
    <text evidence="1">The sequence shown here is derived from an EMBL/GenBank/DDBJ whole genome shotgun (WGS) entry which is preliminary data.</text>
</comment>
<protein>
    <submittedName>
        <fullName evidence="1">Methionine synthase</fullName>
    </submittedName>
</protein>
<dbReference type="EMBL" id="JADEXP010000032">
    <property type="protein sequence ID" value="MBE9066215.1"/>
    <property type="molecule type" value="Genomic_DNA"/>
</dbReference>
<keyword evidence="2" id="KW-1185">Reference proteome</keyword>
<sequence length="199" mass="23144">WEHAKPAANAALNIPLIEKTGFLTAEDIRVHLHCSSFWGSKRGLFNHEELDSLSNRLVNQGEAVWINGQGWWDDAFLFNYMTLRAERPLFNFTRSTDGQERTGNCANADPFVAVDQVLYNQQGMKPIHRIHYMGYSSTDFARLCRGEDVDIPFKHLFLHYRFASQPEQRPSILRKPNLLTQTSRSLQKKTKRFWSYIKP</sequence>
<reference evidence="1" key="1">
    <citation type="submission" date="2020-10" db="EMBL/GenBank/DDBJ databases">
        <authorList>
            <person name="Castelo-Branco R."/>
            <person name="Eusebio N."/>
            <person name="Adriana R."/>
            <person name="Vieira A."/>
            <person name="Brugerolle De Fraissinette N."/>
            <person name="Rezende De Castro R."/>
            <person name="Schneider M.P."/>
            <person name="Vasconcelos V."/>
            <person name="Leao P.N."/>
        </authorList>
    </citation>
    <scope>NUCLEOTIDE SEQUENCE</scope>
    <source>
        <strain evidence="1">LEGE 11479</strain>
    </source>
</reference>
<dbReference type="AlphaFoldDB" id="A0A928X1K2"/>
<dbReference type="Proteomes" id="UP000615026">
    <property type="component" value="Unassembled WGS sequence"/>
</dbReference>
<organism evidence="1 2">
    <name type="scientific">Leptolyngbya cf. ectocarpi LEGE 11479</name>
    <dbReference type="NCBI Taxonomy" id="1828722"/>
    <lineage>
        <taxon>Bacteria</taxon>
        <taxon>Bacillati</taxon>
        <taxon>Cyanobacteriota</taxon>
        <taxon>Cyanophyceae</taxon>
        <taxon>Leptolyngbyales</taxon>
        <taxon>Leptolyngbyaceae</taxon>
        <taxon>Leptolyngbya group</taxon>
        <taxon>Leptolyngbya</taxon>
    </lineage>
</organism>
<evidence type="ECO:0000313" key="2">
    <source>
        <dbReference type="Proteomes" id="UP000615026"/>
    </source>
</evidence>
<accession>A0A928X1K2</accession>
<feature type="non-terminal residue" evidence="1">
    <location>
        <position position="1"/>
    </location>
</feature>
<proteinExistence type="predicted"/>
<evidence type="ECO:0000313" key="1">
    <source>
        <dbReference type="EMBL" id="MBE9066215.1"/>
    </source>
</evidence>
<gene>
    <name evidence="1" type="ORF">IQ260_06075</name>
</gene>